<name>A0A9E7J7J4_9CAUD</name>
<dbReference type="EMBL" id="ON392166">
    <property type="protein sequence ID" value="URC18095.1"/>
    <property type="molecule type" value="Genomic_DNA"/>
</dbReference>
<feature type="region of interest" description="Disordered" evidence="1">
    <location>
        <begin position="135"/>
        <end position="160"/>
    </location>
</feature>
<keyword evidence="3" id="KW-1185">Reference proteome</keyword>
<proteinExistence type="predicted"/>
<dbReference type="RefSeq" id="YP_010761023.1">
    <property type="nucleotide sequence ID" value="NC_073590.1"/>
</dbReference>
<dbReference type="KEGG" id="vg:80034130"/>
<accession>A0A9E7J7J4</accession>
<reference evidence="2" key="1">
    <citation type="submission" date="2022-04" db="EMBL/GenBank/DDBJ databases">
        <authorList>
            <person name="Alexander J."/>
            <person name="Beall E."/>
            <person name="Blank A."/>
            <person name="Christensen S."/>
            <person name="Falteisek K."/>
            <person name="Fields K."/>
            <person name="Fields S."/>
            <person name="Hubble C."/>
            <person name="Johnson G."/>
            <person name="Kaiser C."/>
            <person name="Kowalski P."/>
            <person name="McCafferty N."/>
            <person name="McIver B."/>
            <person name="Montour A."/>
            <person name="Ott P."/>
            <person name="Pennel L."/>
            <person name="Poncelet M."/>
            <person name="Qureshi E."/>
            <person name="Robertson C."/>
            <person name="Saeed A."/>
            <person name="Schulz N."/>
            <person name="Xiong S."/>
            <person name="Klyczek K."/>
            <person name="Garlena R.A."/>
            <person name="Russell D.A."/>
            <person name="Jacobs-Sera D."/>
            <person name="Hatfull G.F."/>
        </authorList>
    </citation>
    <scope>NUCLEOTIDE SEQUENCE</scope>
</reference>
<dbReference type="Proteomes" id="UP001055786">
    <property type="component" value="Segment"/>
</dbReference>
<organism evidence="2 3">
    <name type="scientific">Arthrobacter phage Cole</name>
    <dbReference type="NCBI Taxonomy" id="2944951"/>
    <lineage>
        <taxon>Viruses</taxon>
        <taxon>Duplodnaviria</taxon>
        <taxon>Heunggongvirae</taxon>
        <taxon>Uroviricota</taxon>
        <taxon>Caudoviricetes</taxon>
        <taxon>Daemsvirinae</taxon>
        <taxon>Nanditavirus</taxon>
        <taxon>Nanditavirus cole</taxon>
    </lineage>
</organism>
<evidence type="ECO:0000313" key="3">
    <source>
        <dbReference type="Proteomes" id="UP001055786"/>
    </source>
</evidence>
<protein>
    <submittedName>
        <fullName evidence="2">Uncharacterized protein</fullName>
    </submittedName>
</protein>
<evidence type="ECO:0000313" key="2">
    <source>
        <dbReference type="EMBL" id="URC18095.1"/>
    </source>
</evidence>
<gene>
    <name evidence="2" type="primary">58</name>
    <name evidence="2" type="ORF">SEA_COLE_58</name>
</gene>
<dbReference type="GeneID" id="80034130"/>
<sequence>MRDEIVRALKSHQLVRGVRDMKQHCTCGWEVDILTGDFVDFVYHQADEVDAFLTPRDADGQTKIRAPRACEHEWEPAGMVFETQLLDTRGRVQVRQPDLDEGRCYFICRACACHTYMATQWIGYRLHGADDAGNGGGNAWSRPAWSPESRASPDQEGDDN</sequence>
<evidence type="ECO:0000256" key="1">
    <source>
        <dbReference type="SAM" id="MobiDB-lite"/>
    </source>
</evidence>